<evidence type="ECO:0000256" key="4">
    <source>
        <dbReference type="ARBA" id="ARBA00022679"/>
    </source>
</evidence>
<dbReference type="Gene3D" id="3.40.50.150">
    <property type="entry name" value="Vaccinia Virus protein VP39"/>
    <property type="match status" value="1"/>
</dbReference>
<gene>
    <name evidence="7" type="ORF">FF36_04578</name>
</gene>
<dbReference type="SUPFAM" id="SSF53335">
    <property type="entry name" value="S-adenosyl-L-methionine-dependent methyltransferases"/>
    <property type="match status" value="1"/>
</dbReference>
<keyword evidence="3 6" id="KW-0489">Methyltransferase</keyword>
<dbReference type="Pfam" id="PF04072">
    <property type="entry name" value="LCM"/>
    <property type="match status" value="1"/>
</dbReference>
<keyword evidence="8" id="KW-1185">Reference proteome</keyword>
<dbReference type="Proteomes" id="UP000032545">
    <property type="component" value="Unassembled WGS sequence"/>
</dbReference>
<dbReference type="InterPro" id="IPR029063">
    <property type="entry name" value="SAM-dependent_MTases_sf"/>
</dbReference>
<keyword evidence="4 7" id="KW-0808">Transferase</keyword>
<comment type="similarity">
    <text evidence="2 6">Belongs to the UPF0677 family.</text>
</comment>
<evidence type="ECO:0000256" key="2">
    <source>
        <dbReference type="ARBA" id="ARBA00008138"/>
    </source>
</evidence>
<reference evidence="8" key="1">
    <citation type="submission" date="2015-02" db="EMBL/GenBank/DDBJ databases">
        <title>Draft Genome of Frankia sp. CpI1-S.</title>
        <authorList>
            <person name="Oshone R.T."/>
            <person name="Ngom M."/>
            <person name="Ghodhbane-Gtari F."/>
            <person name="Gtari M."/>
            <person name="Morris K."/>
            <person name="Thomas K."/>
            <person name="Sen A."/>
            <person name="Tisa L.S."/>
        </authorList>
    </citation>
    <scope>NUCLEOTIDE SEQUENCE [LARGE SCALE GENOMIC DNA]</scope>
    <source>
        <strain evidence="8">CpI1-S</strain>
    </source>
</reference>
<evidence type="ECO:0000313" key="8">
    <source>
        <dbReference type="Proteomes" id="UP000032545"/>
    </source>
</evidence>
<comment type="caution">
    <text evidence="7">The sequence shown here is derived from an EMBL/GenBank/DDBJ whole genome shotgun (WGS) entry which is preliminary data.</text>
</comment>
<evidence type="ECO:0000256" key="6">
    <source>
        <dbReference type="RuleBase" id="RU362030"/>
    </source>
</evidence>
<proteinExistence type="inferred from homology"/>
<dbReference type="PANTHER" id="PTHR43619">
    <property type="entry name" value="S-ADENOSYL-L-METHIONINE-DEPENDENT METHYLTRANSFERASE YKTD-RELATED"/>
    <property type="match status" value="1"/>
</dbReference>
<dbReference type="PATRIC" id="fig|1502723.3.peg.4524"/>
<accession>A0A0D8B9W6</accession>
<dbReference type="GO" id="GO:0008168">
    <property type="term" value="F:methyltransferase activity"/>
    <property type="evidence" value="ECO:0007669"/>
    <property type="project" value="UniProtKB-UniRule"/>
</dbReference>
<name>A0A0D8B9W6_9ACTN</name>
<evidence type="ECO:0000313" key="7">
    <source>
        <dbReference type="EMBL" id="KJE21073.1"/>
    </source>
</evidence>
<dbReference type="EMBL" id="JYFN01000044">
    <property type="protein sequence ID" value="KJE21073.1"/>
    <property type="molecule type" value="Genomic_DNA"/>
</dbReference>
<comment type="function">
    <text evidence="1 6">Exhibits S-adenosyl-L-methionine-dependent methyltransferase activity.</text>
</comment>
<dbReference type="PANTHER" id="PTHR43619:SF2">
    <property type="entry name" value="S-ADENOSYL-L-METHIONINE-DEPENDENT METHYLTRANSFERASES SUPERFAMILY PROTEIN"/>
    <property type="match status" value="1"/>
</dbReference>
<dbReference type="EC" id="2.1.1.-" evidence="6"/>
<dbReference type="GO" id="GO:0032259">
    <property type="term" value="P:methylation"/>
    <property type="evidence" value="ECO:0007669"/>
    <property type="project" value="UniProtKB-KW"/>
</dbReference>
<dbReference type="OrthoDB" id="9806164at2"/>
<evidence type="ECO:0000256" key="3">
    <source>
        <dbReference type="ARBA" id="ARBA00022603"/>
    </source>
</evidence>
<evidence type="ECO:0000256" key="5">
    <source>
        <dbReference type="ARBA" id="ARBA00022691"/>
    </source>
</evidence>
<evidence type="ECO:0000256" key="1">
    <source>
        <dbReference type="ARBA" id="ARBA00003907"/>
    </source>
</evidence>
<dbReference type="NCBIfam" id="TIGR00027">
    <property type="entry name" value="mthyl_TIGR00027"/>
    <property type="match status" value="1"/>
</dbReference>
<protein>
    <recommendedName>
        <fullName evidence="6">S-adenosyl-L-methionine-dependent methyltransferase</fullName>
        <ecNumber evidence="6">2.1.1.-</ecNumber>
    </recommendedName>
</protein>
<organism evidence="7 8">
    <name type="scientific">Frankia torreyi</name>
    <dbReference type="NCBI Taxonomy" id="1856"/>
    <lineage>
        <taxon>Bacteria</taxon>
        <taxon>Bacillati</taxon>
        <taxon>Actinomycetota</taxon>
        <taxon>Actinomycetes</taxon>
        <taxon>Frankiales</taxon>
        <taxon>Frankiaceae</taxon>
        <taxon>Frankia</taxon>
    </lineage>
</organism>
<sequence>MADLAAVERTALLTAALRAAETRRPDRLYEDPYAAAFAGEVGPGLLAEVRAVTFPAGAQRTVPSTPDYNAIRTRFFDEYLLAAAARPDIEQIVLAPAGMDSRAFRLRWPRDLPVYEIDRPAVLAVKAEVLAGRSPGVDRRPVAVDLETDTWTDDLLAAGYDPARRSAWLLEGLLYYIPEPAVHRVLAAVRAVTVPGSLVAADVVNAAALTLPNMAPLLGVFAGWGCPWVFGTDEPEALLAAHGIEATAVQPGEAGADFGRWPDPVPPRAETEVRRVFFVHGQRREDLAREDLAREDLARGDLAAAPGQVAHPDGRSC</sequence>
<dbReference type="RefSeq" id="WP_082122137.1">
    <property type="nucleotide sequence ID" value="NZ_JYFN01000044.1"/>
</dbReference>
<dbReference type="InterPro" id="IPR011610">
    <property type="entry name" value="SAM_mthyl_Trfase_ML2640-like"/>
</dbReference>
<keyword evidence="5 6" id="KW-0949">S-adenosyl-L-methionine</keyword>
<dbReference type="AlphaFoldDB" id="A0A0D8B9W6"/>
<dbReference type="InterPro" id="IPR007213">
    <property type="entry name" value="Ppm1/Ppm2/Tcmp"/>
</dbReference>
<reference evidence="7 8" key="2">
    <citation type="journal article" date="2016" name="Genome Announc.">
        <title>Permanent Draft Genome Sequences for Two Variants of Frankia sp. Strain CpI1, the First Frankia Strain Isolated from Root Nodules of Comptonia peregrina.</title>
        <authorList>
            <person name="Oshone R."/>
            <person name="Hurst S.G.IV."/>
            <person name="Abebe-Akele F."/>
            <person name="Simpson S."/>
            <person name="Morris K."/>
            <person name="Thomas W.K."/>
            <person name="Tisa L.S."/>
        </authorList>
    </citation>
    <scope>NUCLEOTIDE SEQUENCE [LARGE SCALE GENOMIC DNA]</scope>
    <source>
        <strain evidence="8">CpI1-S</strain>
    </source>
</reference>